<feature type="domain" description="AB hydrolase-1" evidence="2">
    <location>
        <begin position="38"/>
        <end position="250"/>
    </location>
</feature>
<dbReference type="InterPro" id="IPR000073">
    <property type="entry name" value="AB_hydrolase_1"/>
</dbReference>
<evidence type="ECO:0000256" key="1">
    <source>
        <dbReference type="SAM" id="SignalP"/>
    </source>
</evidence>
<name>A0A1H8NV01_9SPHI</name>
<dbReference type="AlphaFoldDB" id="A0A1H8NV01"/>
<evidence type="ECO:0000259" key="2">
    <source>
        <dbReference type="Pfam" id="PF12697"/>
    </source>
</evidence>
<evidence type="ECO:0000313" key="4">
    <source>
        <dbReference type="Proteomes" id="UP000198942"/>
    </source>
</evidence>
<dbReference type="EMBL" id="FOCL01000007">
    <property type="protein sequence ID" value="SEO33429.1"/>
    <property type="molecule type" value="Genomic_DNA"/>
</dbReference>
<gene>
    <name evidence="3" type="ORF">SAMN05192574_107107</name>
</gene>
<organism evidence="3 4">
    <name type="scientific">Mucilaginibacter gossypiicola</name>
    <dbReference type="NCBI Taxonomy" id="551995"/>
    <lineage>
        <taxon>Bacteria</taxon>
        <taxon>Pseudomonadati</taxon>
        <taxon>Bacteroidota</taxon>
        <taxon>Sphingobacteriia</taxon>
        <taxon>Sphingobacteriales</taxon>
        <taxon>Sphingobacteriaceae</taxon>
        <taxon>Mucilaginibacter</taxon>
    </lineage>
</organism>
<feature type="chain" id="PRO_5011593975" evidence="1">
    <location>
        <begin position="29"/>
        <end position="262"/>
    </location>
</feature>
<protein>
    <submittedName>
        <fullName evidence="3">Pimeloyl-ACP methyl ester carboxylesterase</fullName>
    </submittedName>
</protein>
<evidence type="ECO:0000313" key="3">
    <source>
        <dbReference type="EMBL" id="SEO33429.1"/>
    </source>
</evidence>
<reference evidence="4" key="1">
    <citation type="submission" date="2016-10" db="EMBL/GenBank/DDBJ databases">
        <authorList>
            <person name="Varghese N."/>
            <person name="Submissions S."/>
        </authorList>
    </citation>
    <scope>NUCLEOTIDE SEQUENCE [LARGE SCALE GENOMIC DNA]</scope>
    <source>
        <strain evidence="4">Gh-48</strain>
    </source>
</reference>
<sequence length="262" mass="27585">MKTQTNFAKLTLAAAAALLFAFSPKNSAAQTTAPVKNIVIVHGAFADASGWEGVYKILKKDGYNVTLVQNPLTSLNDDVAATNRALEKQDGPAVLVGHSWGGSVITEAGVSPKVASLVYVAAFAPEVGQSTLDVYQSGPALPKNGILPADKNGYAYFDKALFHECFAADLSEAKAAFMFDSQQPIVGSSFVAPLTQAAWKNKPTYAVVATEDKAINPELERAMYKRAGAVVTEVKGSHVVFISQPAAVARVIEAAAKDPGKK</sequence>
<dbReference type="SUPFAM" id="SSF53474">
    <property type="entry name" value="alpha/beta-Hydrolases"/>
    <property type="match status" value="1"/>
</dbReference>
<keyword evidence="1" id="KW-0732">Signal</keyword>
<dbReference type="RefSeq" id="WP_091214227.1">
    <property type="nucleotide sequence ID" value="NZ_FOCL01000007.1"/>
</dbReference>
<proteinExistence type="predicted"/>
<dbReference type="InterPro" id="IPR029058">
    <property type="entry name" value="AB_hydrolase_fold"/>
</dbReference>
<dbReference type="PANTHER" id="PTHR37017:SF11">
    <property type="entry name" value="ESTERASE_LIPASE_THIOESTERASE DOMAIN-CONTAINING PROTEIN"/>
    <property type="match status" value="1"/>
</dbReference>
<accession>A0A1H8NV01</accession>
<dbReference type="InterPro" id="IPR052897">
    <property type="entry name" value="Sec-Metab_Biosynth_Hydrolase"/>
</dbReference>
<feature type="signal peptide" evidence="1">
    <location>
        <begin position="1"/>
        <end position="28"/>
    </location>
</feature>
<keyword evidence="4" id="KW-1185">Reference proteome</keyword>
<dbReference type="Proteomes" id="UP000198942">
    <property type="component" value="Unassembled WGS sequence"/>
</dbReference>
<dbReference type="OrthoDB" id="9112061at2"/>
<dbReference type="STRING" id="551995.SAMN05192574_107107"/>
<dbReference type="Pfam" id="PF12697">
    <property type="entry name" value="Abhydrolase_6"/>
    <property type="match status" value="1"/>
</dbReference>
<dbReference type="PANTHER" id="PTHR37017">
    <property type="entry name" value="AB HYDROLASE-1 DOMAIN-CONTAINING PROTEIN-RELATED"/>
    <property type="match status" value="1"/>
</dbReference>
<dbReference type="Gene3D" id="3.40.50.1820">
    <property type="entry name" value="alpha/beta hydrolase"/>
    <property type="match status" value="1"/>
</dbReference>